<keyword evidence="3" id="KW-0547">Nucleotide-binding</keyword>
<dbReference type="SMART" id="SM00382">
    <property type="entry name" value="AAA"/>
    <property type="match status" value="1"/>
</dbReference>
<dbReference type="InterPro" id="IPR027417">
    <property type="entry name" value="P-loop_NTPase"/>
</dbReference>
<dbReference type="GO" id="GO:0015807">
    <property type="term" value="P:L-amino acid transport"/>
    <property type="evidence" value="ECO:0007669"/>
    <property type="project" value="TreeGrafter"/>
</dbReference>
<dbReference type="PANTHER" id="PTHR43820:SF4">
    <property type="entry name" value="HIGH-AFFINITY BRANCHED-CHAIN AMINO ACID TRANSPORT ATP-BINDING PROTEIN LIVF"/>
    <property type="match status" value="1"/>
</dbReference>
<accession>E6VZE2</accession>
<dbReference type="EMBL" id="CP002431">
    <property type="protein sequence ID" value="ADU64014.1"/>
    <property type="molecule type" value="Genomic_DNA"/>
</dbReference>
<reference evidence="8" key="1">
    <citation type="submission" date="2010-12" db="EMBL/GenBank/DDBJ databases">
        <title>Complete sequence of Desulfovibrio aespoeensis Aspo-2.</title>
        <authorList>
            <consortium name="US DOE Joint Genome Institute"/>
            <person name="Lucas S."/>
            <person name="Copeland A."/>
            <person name="Lapidus A."/>
            <person name="Cheng J.-F."/>
            <person name="Goodwin L."/>
            <person name="Pitluck S."/>
            <person name="Chertkov O."/>
            <person name="Misra M."/>
            <person name="Detter J.C."/>
            <person name="Han C."/>
            <person name="Tapia R."/>
            <person name="Land M."/>
            <person name="Hauser L."/>
            <person name="Kyrpides N."/>
            <person name="Ivanova N."/>
            <person name="Ovchinnikova G."/>
            <person name="Pedersen K."/>
            <person name="Jagevall S."/>
            <person name="Hazen T."/>
            <person name="Woyke T."/>
        </authorList>
    </citation>
    <scope>NUCLEOTIDE SEQUENCE [LARGE SCALE GENOMIC DNA]</scope>
    <source>
        <strain evidence="8">ATCC 700646 / DSM 10631 / Aspo-2</strain>
    </source>
</reference>
<feature type="domain" description="ABC transporter" evidence="6">
    <location>
        <begin position="9"/>
        <end position="241"/>
    </location>
</feature>
<gene>
    <name evidence="7" type="ordered locus">Daes_3021</name>
</gene>
<name>E6VZE2_PSEA9</name>
<dbReference type="CDD" id="cd03224">
    <property type="entry name" value="ABC_TM1139_LivF_branched"/>
    <property type="match status" value="1"/>
</dbReference>
<evidence type="ECO:0000256" key="3">
    <source>
        <dbReference type="ARBA" id="ARBA00022741"/>
    </source>
</evidence>
<dbReference type="Pfam" id="PF00005">
    <property type="entry name" value="ABC_tran"/>
    <property type="match status" value="1"/>
</dbReference>
<dbReference type="PIRSF" id="PIRSF039137">
    <property type="entry name" value="ABC_branched_ATPase"/>
    <property type="match status" value="1"/>
</dbReference>
<dbReference type="RefSeq" id="WP_013515915.1">
    <property type="nucleotide sequence ID" value="NC_014844.1"/>
</dbReference>
<dbReference type="PANTHER" id="PTHR43820">
    <property type="entry name" value="HIGH-AFFINITY BRANCHED-CHAIN AMINO ACID TRANSPORT ATP-BINDING PROTEIN LIVF"/>
    <property type="match status" value="1"/>
</dbReference>
<dbReference type="InterPro" id="IPR017871">
    <property type="entry name" value="ABC_transporter-like_CS"/>
</dbReference>
<evidence type="ECO:0000313" key="8">
    <source>
        <dbReference type="Proteomes" id="UP000002191"/>
    </source>
</evidence>
<dbReference type="InterPro" id="IPR052156">
    <property type="entry name" value="BCAA_Transport_ATP-bd_LivF"/>
</dbReference>
<dbReference type="GO" id="GO:0015658">
    <property type="term" value="F:branched-chain amino acid transmembrane transporter activity"/>
    <property type="evidence" value="ECO:0007669"/>
    <property type="project" value="InterPro"/>
</dbReference>
<dbReference type="SUPFAM" id="SSF52540">
    <property type="entry name" value="P-loop containing nucleoside triphosphate hydrolases"/>
    <property type="match status" value="1"/>
</dbReference>
<comment type="similarity">
    <text evidence="1">Belongs to the ABC transporter superfamily.</text>
</comment>
<dbReference type="eggNOG" id="COG0410">
    <property type="taxonomic scope" value="Bacteria"/>
</dbReference>
<evidence type="ECO:0000256" key="2">
    <source>
        <dbReference type="ARBA" id="ARBA00022448"/>
    </source>
</evidence>
<keyword evidence="5" id="KW-0029">Amino-acid transport</keyword>
<dbReference type="PROSITE" id="PS00211">
    <property type="entry name" value="ABC_TRANSPORTER_1"/>
    <property type="match status" value="1"/>
</dbReference>
<dbReference type="OrthoDB" id="9809450at2"/>
<evidence type="ECO:0000259" key="6">
    <source>
        <dbReference type="PROSITE" id="PS50893"/>
    </source>
</evidence>
<dbReference type="KEGG" id="das:Daes_3021"/>
<dbReference type="Gene3D" id="3.40.50.300">
    <property type="entry name" value="P-loop containing nucleotide triphosphate hydrolases"/>
    <property type="match status" value="1"/>
</dbReference>
<dbReference type="InterPro" id="IPR003439">
    <property type="entry name" value="ABC_transporter-like_ATP-bd"/>
</dbReference>
<dbReference type="InterPro" id="IPR030660">
    <property type="entry name" value="ABC_branched_ATPase_LivF/BraG"/>
</dbReference>
<proteinExistence type="inferred from homology"/>
<protein>
    <submittedName>
        <fullName evidence="7">ABC transporter related protein</fullName>
    </submittedName>
</protein>
<reference evidence="7 8" key="2">
    <citation type="journal article" date="2014" name="Genome Announc.">
        <title>Complete Genome Sequence of the Subsurface, Mesophilic Sulfate-Reducing Bacterium Desulfovibrio aespoeensis Aspo-2.</title>
        <authorList>
            <person name="Pedersen K."/>
            <person name="Bengtsson A."/>
            <person name="Edlund J."/>
            <person name="Rabe L."/>
            <person name="Hazen T."/>
            <person name="Chakraborty R."/>
            <person name="Goodwin L."/>
            <person name="Shapiro N."/>
        </authorList>
    </citation>
    <scope>NUCLEOTIDE SEQUENCE [LARGE SCALE GENOMIC DNA]</scope>
    <source>
        <strain evidence="8">ATCC 700646 / DSM 10631 / Aspo-2</strain>
    </source>
</reference>
<dbReference type="GO" id="GO:0005524">
    <property type="term" value="F:ATP binding"/>
    <property type="evidence" value="ECO:0007669"/>
    <property type="project" value="UniProtKB-KW"/>
</dbReference>
<dbReference type="GO" id="GO:0016887">
    <property type="term" value="F:ATP hydrolysis activity"/>
    <property type="evidence" value="ECO:0007669"/>
    <property type="project" value="InterPro"/>
</dbReference>
<evidence type="ECO:0000313" key="7">
    <source>
        <dbReference type="EMBL" id="ADU64014.1"/>
    </source>
</evidence>
<evidence type="ECO:0000256" key="5">
    <source>
        <dbReference type="ARBA" id="ARBA00022970"/>
    </source>
</evidence>
<evidence type="ECO:0000256" key="1">
    <source>
        <dbReference type="ARBA" id="ARBA00005417"/>
    </source>
</evidence>
<sequence>MDQDRQPILELRNVVSAYGRIRALKGISIKVYDGEIVTIIGANGAGKSTTLMTMCNVVRAAEGDIFYRGERINDVAPDILPTRGLCQVPEGRRIFPRLTVTENLDMGAFFRRDQAGIKDDRERVYELFPKLRERRKQQGGTLSGGEQQMLAMGRALMSRPKVLLLDEPSMGLAPLLVKQIFEIIATINGQGVTVVLVEQNANLALQCAQRGYVLETGSVVMEDEASALLANPDIRKAYLGE</sequence>
<organism evidence="7 8">
    <name type="scientific">Pseudodesulfovibrio aespoeensis (strain ATCC 700646 / DSM 10631 / Aspo-2)</name>
    <name type="common">Desulfovibrio aespoeensis</name>
    <dbReference type="NCBI Taxonomy" id="643562"/>
    <lineage>
        <taxon>Bacteria</taxon>
        <taxon>Pseudomonadati</taxon>
        <taxon>Thermodesulfobacteriota</taxon>
        <taxon>Desulfovibrionia</taxon>
        <taxon>Desulfovibrionales</taxon>
        <taxon>Desulfovibrionaceae</taxon>
    </lineage>
</organism>
<keyword evidence="4" id="KW-0067">ATP-binding</keyword>
<dbReference type="AlphaFoldDB" id="E6VZE2"/>
<dbReference type="Proteomes" id="UP000002191">
    <property type="component" value="Chromosome"/>
</dbReference>
<keyword evidence="8" id="KW-1185">Reference proteome</keyword>
<keyword evidence="2" id="KW-0813">Transport</keyword>
<dbReference type="HOGENOM" id="CLU_000604_1_2_7"/>
<evidence type="ECO:0000256" key="4">
    <source>
        <dbReference type="ARBA" id="ARBA00022840"/>
    </source>
</evidence>
<dbReference type="STRING" id="643562.Daes_3021"/>
<dbReference type="PROSITE" id="PS50893">
    <property type="entry name" value="ABC_TRANSPORTER_2"/>
    <property type="match status" value="1"/>
</dbReference>
<dbReference type="InterPro" id="IPR003593">
    <property type="entry name" value="AAA+_ATPase"/>
</dbReference>